<dbReference type="RefSeq" id="WP_255063117.1">
    <property type="nucleotide sequence ID" value="NZ_JANDBD010000011.1"/>
</dbReference>
<reference evidence="3 4" key="1">
    <citation type="submission" date="2022-06" db="EMBL/GenBank/DDBJ databases">
        <title>Mycolicibacterium sp. CAU 1645 isolated from seawater.</title>
        <authorList>
            <person name="Kim W."/>
        </authorList>
    </citation>
    <scope>NUCLEOTIDE SEQUENCE [LARGE SCALE GENOMIC DNA]</scope>
    <source>
        <strain evidence="3 4">CAU 1645</strain>
    </source>
</reference>
<dbReference type="SUPFAM" id="SSF53756">
    <property type="entry name" value="UDP-Glycosyltransferase/glycogen phosphorylase"/>
    <property type="match status" value="1"/>
</dbReference>
<proteinExistence type="predicted"/>
<comment type="caution">
    <text evidence="3">The sequence shown here is derived from an EMBL/GenBank/DDBJ whole genome shotgun (WGS) entry which is preliminary data.</text>
</comment>
<evidence type="ECO:0000313" key="4">
    <source>
        <dbReference type="Proteomes" id="UP001651690"/>
    </source>
</evidence>
<name>A0ABT1M806_9MYCO</name>
<dbReference type="EC" id="2.4.-.-" evidence="3"/>
<dbReference type="PANTHER" id="PTHR46401">
    <property type="entry name" value="GLYCOSYLTRANSFERASE WBBK-RELATED"/>
    <property type="match status" value="1"/>
</dbReference>
<keyword evidence="3" id="KW-0328">Glycosyltransferase</keyword>
<protein>
    <submittedName>
        <fullName evidence="3">Glycosyltransferase</fullName>
        <ecNumber evidence="3">2.4.-.-</ecNumber>
    </submittedName>
</protein>
<evidence type="ECO:0000259" key="2">
    <source>
        <dbReference type="Pfam" id="PF00534"/>
    </source>
</evidence>
<dbReference type="EMBL" id="JANDBD010000011">
    <property type="protein sequence ID" value="MCP9275298.1"/>
    <property type="molecule type" value="Genomic_DNA"/>
</dbReference>
<feature type="domain" description="Glycosyl transferase family 1" evidence="2">
    <location>
        <begin position="45"/>
        <end position="163"/>
    </location>
</feature>
<evidence type="ECO:0000256" key="1">
    <source>
        <dbReference type="ARBA" id="ARBA00022679"/>
    </source>
</evidence>
<keyword evidence="4" id="KW-1185">Reference proteome</keyword>
<dbReference type="Gene3D" id="3.40.50.2000">
    <property type="entry name" value="Glycogen Phosphorylase B"/>
    <property type="match status" value="1"/>
</dbReference>
<sequence length="221" mass="23680">MSENTRRDLIEFDSRASGKALVQRLGPGLVPPGSFQQNDTGLVMMVGSAVHKRNELAAAALALARPPWVRGVIGVGVSEQVRATLTNVFSCEWFHSVSEKEMLELYRRAEFFLMLGTDEGFGLPFIEALSAGCQVIATDHPLAREVVGGAGLLVTAGDANEVGNQLLLAPSVPVGLRADHAKRFSWTVFGQVCEAELIRMTQGPRSSTIPSGVLEAESCES</sequence>
<organism evidence="3 4">
    <name type="scientific">Mycolicibacterium arenosum</name>
    <dbReference type="NCBI Taxonomy" id="2952157"/>
    <lineage>
        <taxon>Bacteria</taxon>
        <taxon>Bacillati</taxon>
        <taxon>Actinomycetota</taxon>
        <taxon>Actinomycetes</taxon>
        <taxon>Mycobacteriales</taxon>
        <taxon>Mycobacteriaceae</taxon>
        <taxon>Mycolicibacterium</taxon>
    </lineage>
</organism>
<dbReference type="Proteomes" id="UP001651690">
    <property type="component" value="Unassembled WGS sequence"/>
</dbReference>
<evidence type="ECO:0000313" key="3">
    <source>
        <dbReference type="EMBL" id="MCP9275298.1"/>
    </source>
</evidence>
<dbReference type="PANTHER" id="PTHR46401:SF2">
    <property type="entry name" value="GLYCOSYLTRANSFERASE WBBK-RELATED"/>
    <property type="match status" value="1"/>
</dbReference>
<dbReference type="GO" id="GO:0016757">
    <property type="term" value="F:glycosyltransferase activity"/>
    <property type="evidence" value="ECO:0007669"/>
    <property type="project" value="UniProtKB-KW"/>
</dbReference>
<gene>
    <name evidence="3" type="ORF">NM203_24220</name>
</gene>
<dbReference type="InterPro" id="IPR001296">
    <property type="entry name" value="Glyco_trans_1"/>
</dbReference>
<accession>A0ABT1M806</accession>
<keyword evidence="1 3" id="KW-0808">Transferase</keyword>
<dbReference type="Pfam" id="PF00534">
    <property type="entry name" value="Glycos_transf_1"/>
    <property type="match status" value="1"/>
</dbReference>